<comment type="caution">
    <text evidence="2">The sequence shown here is derived from an EMBL/GenBank/DDBJ whole genome shotgun (WGS) entry which is preliminary data.</text>
</comment>
<proteinExistence type="predicted"/>
<dbReference type="EMBL" id="JARTFS010000012">
    <property type="protein sequence ID" value="MED4402676.1"/>
    <property type="molecule type" value="Genomic_DNA"/>
</dbReference>
<evidence type="ECO:0000313" key="2">
    <source>
        <dbReference type="EMBL" id="MED4402676.1"/>
    </source>
</evidence>
<keyword evidence="1" id="KW-1133">Transmembrane helix</keyword>
<name>A0ABU6P062_9BACI</name>
<feature type="transmembrane region" description="Helical" evidence="1">
    <location>
        <begin position="12"/>
        <end position="29"/>
    </location>
</feature>
<dbReference type="Proteomes" id="UP001342826">
    <property type="component" value="Unassembled WGS sequence"/>
</dbReference>
<reference evidence="2 3" key="1">
    <citation type="submission" date="2023-03" db="EMBL/GenBank/DDBJ databases">
        <title>Bacillus Genome Sequencing.</title>
        <authorList>
            <person name="Dunlap C."/>
        </authorList>
    </citation>
    <scope>NUCLEOTIDE SEQUENCE [LARGE SCALE GENOMIC DNA]</scope>
    <source>
        <strain evidence="2 3">NRS-1717</strain>
    </source>
</reference>
<dbReference type="GeneID" id="301142246"/>
<dbReference type="RefSeq" id="WP_066232739.1">
    <property type="nucleotide sequence ID" value="NZ_JARTFQ010000005.1"/>
</dbReference>
<keyword evidence="1" id="KW-0472">Membrane</keyword>
<evidence type="ECO:0000313" key="3">
    <source>
        <dbReference type="Proteomes" id="UP001342826"/>
    </source>
</evidence>
<organism evidence="2 3">
    <name type="scientific">Metabacillus fastidiosus</name>
    <dbReference type="NCBI Taxonomy" id="1458"/>
    <lineage>
        <taxon>Bacteria</taxon>
        <taxon>Bacillati</taxon>
        <taxon>Bacillota</taxon>
        <taxon>Bacilli</taxon>
        <taxon>Bacillales</taxon>
        <taxon>Bacillaceae</taxon>
        <taxon>Metabacillus</taxon>
    </lineage>
</organism>
<feature type="transmembrane region" description="Helical" evidence="1">
    <location>
        <begin position="68"/>
        <end position="87"/>
    </location>
</feature>
<gene>
    <name evidence="2" type="ORF">P9271_15260</name>
</gene>
<sequence>MKRPVLFKSLMMFFAIMISFNIASIPHSMKAVSHGKFVLEDNTASASVHAEEQKGKHLDLSGVLQSKVLINLVLMVFFTTLLCSSNIRRMLKHFLYSVYYQSSYFSKLSFTLTLK</sequence>
<protein>
    <submittedName>
        <fullName evidence="2">Uncharacterized protein</fullName>
    </submittedName>
</protein>
<accession>A0ABU6P062</accession>
<keyword evidence="3" id="KW-1185">Reference proteome</keyword>
<evidence type="ECO:0000256" key="1">
    <source>
        <dbReference type="SAM" id="Phobius"/>
    </source>
</evidence>
<keyword evidence="1" id="KW-0812">Transmembrane</keyword>